<evidence type="ECO:0000256" key="2">
    <source>
        <dbReference type="ARBA" id="ARBA00022737"/>
    </source>
</evidence>
<dbReference type="HOGENOM" id="CLU_000288_57_32_1"/>
<proteinExistence type="predicted"/>
<dbReference type="PANTHER" id="PTHR19879">
    <property type="entry name" value="TRANSCRIPTION INITIATION FACTOR TFIID"/>
    <property type="match status" value="1"/>
</dbReference>
<dbReference type="PROSITE" id="PS00678">
    <property type="entry name" value="WD_REPEATS_1"/>
    <property type="match status" value="4"/>
</dbReference>
<organism evidence="4">
    <name type="scientific">Guillardia theta (strain CCMP2712)</name>
    <name type="common">Cryptophyte</name>
    <dbReference type="NCBI Taxonomy" id="905079"/>
    <lineage>
        <taxon>Eukaryota</taxon>
        <taxon>Cryptophyceae</taxon>
        <taxon>Pyrenomonadales</taxon>
        <taxon>Geminigeraceae</taxon>
        <taxon>Guillardia</taxon>
    </lineage>
</organism>
<feature type="repeat" description="WD" evidence="3">
    <location>
        <begin position="87"/>
        <end position="128"/>
    </location>
</feature>
<dbReference type="InterPro" id="IPR019775">
    <property type="entry name" value="WD40_repeat_CS"/>
</dbReference>
<dbReference type="OrthoDB" id="674604at2759"/>
<evidence type="ECO:0000256" key="1">
    <source>
        <dbReference type="ARBA" id="ARBA00022574"/>
    </source>
</evidence>
<dbReference type="RefSeq" id="XP_005839244.1">
    <property type="nucleotide sequence ID" value="XM_005839187.1"/>
</dbReference>
<evidence type="ECO:0000313" key="6">
    <source>
        <dbReference type="Proteomes" id="UP000011087"/>
    </source>
</evidence>
<evidence type="ECO:0000313" key="5">
    <source>
        <dbReference type="EnsemblProtists" id="EKX52264"/>
    </source>
</evidence>
<feature type="repeat" description="WD" evidence="3">
    <location>
        <begin position="43"/>
        <end position="78"/>
    </location>
</feature>
<dbReference type="CDD" id="cd00200">
    <property type="entry name" value="WD40"/>
    <property type="match status" value="1"/>
</dbReference>
<evidence type="ECO:0000256" key="3">
    <source>
        <dbReference type="PROSITE-ProRule" id="PRU00221"/>
    </source>
</evidence>
<feature type="repeat" description="WD" evidence="3">
    <location>
        <begin position="221"/>
        <end position="263"/>
    </location>
</feature>
<dbReference type="InterPro" id="IPR015943">
    <property type="entry name" value="WD40/YVTN_repeat-like_dom_sf"/>
</dbReference>
<feature type="repeat" description="WD" evidence="3">
    <location>
        <begin position="145"/>
        <end position="170"/>
    </location>
</feature>
<dbReference type="SUPFAM" id="SSF82171">
    <property type="entry name" value="DPP6 N-terminal domain-like"/>
    <property type="match status" value="1"/>
</dbReference>
<gene>
    <name evidence="4" type="ORF">GUITHDRAFT_65478</name>
</gene>
<dbReference type="Pfam" id="PF00400">
    <property type="entry name" value="WD40"/>
    <property type="match status" value="8"/>
</dbReference>
<dbReference type="EnsemblProtists" id="EKX52264">
    <property type="protein sequence ID" value="EKX52264"/>
    <property type="gene ID" value="GUITHDRAFT_65478"/>
</dbReference>
<feature type="repeat" description="WD" evidence="3">
    <location>
        <begin position="308"/>
        <end position="349"/>
    </location>
</feature>
<keyword evidence="1 3" id="KW-0853">WD repeat</keyword>
<dbReference type="EMBL" id="JH992973">
    <property type="protein sequence ID" value="EKX52264.1"/>
    <property type="molecule type" value="Genomic_DNA"/>
</dbReference>
<sequence>MEHQGEITSLAWSPDGLVIVAASRDGTIRLWDANGGFQVGSVLSGHYGEVWSVAFNPKDSNVLVSCGKDMSVRIWDISRACCLGNLRNRHTRKVNSVTFSVDGKVVATGSDDSSICLWSADTGLLMGEPLTGHEEEVTSSGWPGSLVWSPTASLLASGSDNNDIKIWTVEGEVKANLKGHRMAVTSVAFNPLDENILASSSVDKTLRLWDIASASQVGEAMEGHEGWVLALAFRPSDAATLVSGGSDKALRVWNVADRKEVGKLEGHKDRVISIVFSPTDPNIAASSSADRTIRLWNTSTMEAVGKPLEGHKAFINDVQFALDGETIVASSRDHAILRWSCKTGELVNCLLRGSIVQVVKTVTSTSKIITCRSNVMYVYDMLDAEAGRCRACFKASSNIVAIDVSPPFICLGGAQGEVYQLRCDYLVR</sequence>
<dbReference type="InterPro" id="IPR001680">
    <property type="entry name" value="WD40_rpt"/>
</dbReference>
<dbReference type="PROSITE" id="PS50294">
    <property type="entry name" value="WD_REPEATS_REGION"/>
    <property type="match status" value="7"/>
</dbReference>
<dbReference type="GeneID" id="17308746"/>
<dbReference type="PROSITE" id="PS50082">
    <property type="entry name" value="WD_REPEATS_2"/>
    <property type="match status" value="8"/>
</dbReference>
<dbReference type="AlphaFoldDB" id="L1JVD2"/>
<dbReference type="KEGG" id="gtt:GUITHDRAFT_65478"/>
<evidence type="ECO:0000313" key="4">
    <source>
        <dbReference type="EMBL" id="EKX52264.1"/>
    </source>
</evidence>
<dbReference type="OMA" id="RIYNART"/>
<dbReference type="SMART" id="SM00320">
    <property type="entry name" value="WD40"/>
    <property type="match status" value="8"/>
</dbReference>
<keyword evidence="2" id="KW-0677">Repeat</keyword>
<dbReference type="Proteomes" id="UP000011087">
    <property type="component" value="Unassembled WGS sequence"/>
</dbReference>
<dbReference type="PRINTS" id="PR00320">
    <property type="entry name" value="GPROTEINBRPT"/>
</dbReference>
<accession>L1JVD2</accession>
<feature type="repeat" description="WD" evidence="3">
    <location>
        <begin position="1"/>
        <end position="41"/>
    </location>
</feature>
<dbReference type="Gene3D" id="2.130.10.10">
    <property type="entry name" value="YVTN repeat-like/Quinoprotein amine dehydrogenase"/>
    <property type="match status" value="4"/>
</dbReference>
<dbReference type="PANTHER" id="PTHR19879:SF9">
    <property type="entry name" value="TRANSCRIPTION INITIATION FACTOR TFIID SUBUNIT 5"/>
    <property type="match status" value="1"/>
</dbReference>
<reference evidence="5" key="3">
    <citation type="submission" date="2016-03" db="UniProtKB">
        <authorList>
            <consortium name="EnsemblProtists"/>
        </authorList>
    </citation>
    <scope>IDENTIFICATION</scope>
</reference>
<dbReference type="STRING" id="905079.L1JVD2"/>
<feature type="repeat" description="WD" evidence="3">
    <location>
        <begin position="264"/>
        <end position="306"/>
    </location>
</feature>
<reference evidence="4 6" key="1">
    <citation type="journal article" date="2012" name="Nature">
        <title>Algal genomes reveal evolutionary mosaicism and the fate of nucleomorphs.</title>
        <authorList>
            <consortium name="DOE Joint Genome Institute"/>
            <person name="Curtis B.A."/>
            <person name="Tanifuji G."/>
            <person name="Burki F."/>
            <person name="Gruber A."/>
            <person name="Irimia M."/>
            <person name="Maruyama S."/>
            <person name="Arias M.C."/>
            <person name="Ball S.G."/>
            <person name="Gile G.H."/>
            <person name="Hirakawa Y."/>
            <person name="Hopkins J.F."/>
            <person name="Kuo A."/>
            <person name="Rensing S.A."/>
            <person name="Schmutz J."/>
            <person name="Symeonidi A."/>
            <person name="Elias M."/>
            <person name="Eveleigh R.J."/>
            <person name="Herman E.K."/>
            <person name="Klute M.J."/>
            <person name="Nakayama T."/>
            <person name="Obornik M."/>
            <person name="Reyes-Prieto A."/>
            <person name="Armbrust E.V."/>
            <person name="Aves S.J."/>
            <person name="Beiko R.G."/>
            <person name="Coutinho P."/>
            <person name="Dacks J.B."/>
            <person name="Durnford D.G."/>
            <person name="Fast N.M."/>
            <person name="Green B.R."/>
            <person name="Grisdale C.J."/>
            <person name="Hempel F."/>
            <person name="Henrissat B."/>
            <person name="Hoppner M.P."/>
            <person name="Ishida K."/>
            <person name="Kim E."/>
            <person name="Koreny L."/>
            <person name="Kroth P.G."/>
            <person name="Liu Y."/>
            <person name="Malik S.B."/>
            <person name="Maier U.G."/>
            <person name="McRose D."/>
            <person name="Mock T."/>
            <person name="Neilson J.A."/>
            <person name="Onodera N.T."/>
            <person name="Poole A.M."/>
            <person name="Pritham E.J."/>
            <person name="Richards T.A."/>
            <person name="Rocap G."/>
            <person name="Roy S.W."/>
            <person name="Sarai C."/>
            <person name="Schaack S."/>
            <person name="Shirato S."/>
            <person name="Slamovits C.H."/>
            <person name="Spencer D.F."/>
            <person name="Suzuki S."/>
            <person name="Worden A.Z."/>
            <person name="Zauner S."/>
            <person name="Barry K."/>
            <person name="Bell C."/>
            <person name="Bharti A.K."/>
            <person name="Crow J.A."/>
            <person name="Grimwood J."/>
            <person name="Kramer R."/>
            <person name="Lindquist E."/>
            <person name="Lucas S."/>
            <person name="Salamov A."/>
            <person name="McFadden G.I."/>
            <person name="Lane C.E."/>
            <person name="Keeling P.J."/>
            <person name="Gray M.W."/>
            <person name="Grigoriev I.V."/>
            <person name="Archibald J.M."/>
        </authorList>
    </citation>
    <scope>NUCLEOTIDE SEQUENCE</scope>
    <source>
        <strain evidence="4 6">CCMP2712</strain>
    </source>
</reference>
<dbReference type="PaxDb" id="55529-EKX52264"/>
<protein>
    <submittedName>
        <fullName evidence="4 5">Uncharacterized protein</fullName>
    </submittedName>
</protein>
<keyword evidence="6" id="KW-1185">Reference proteome</keyword>
<dbReference type="InterPro" id="IPR020472">
    <property type="entry name" value="WD40_PAC1"/>
</dbReference>
<feature type="repeat" description="WD" evidence="3">
    <location>
        <begin position="177"/>
        <end position="219"/>
    </location>
</feature>
<name>L1JVD2_GUITC</name>
<reference evidence="6" key="2">
    <citation type="submission" date="2012-11" db="EMBL/GenBank/DDBJ databases">
        <authorList>
            <person name="Kuo A."/>
            <person name="Curtis B.A."/>
            <person name="Tanifuji G."/>
            <person name="Burki F."/>
            <person name="Gruber A."/>
            <person name="Irimia M."/>
            <person name="Maruyama S."/>
            <person name="Arias M.C."/>
            <person name="Ball S.G."/>
            <person name="Gile G.H."/>
            <person name="Hirakawa Y."/>
            <person name="Hopkins J.F."/>
            <person name="Rensing S.A."/>
            <person name="Schmutz J."/>
            <person name="Symeonidi A."/>
            <person name="Elias M."/>
            <person name="Eveleigh R.J."/>
            <person name="Herman E.K."/>
            <person name="Klute M.J."/>
            <person name="Nakayama T."/>
            <person name="Obornik M."/>
            <person name="Reyes-Prieto A."/>
            <person name="Armbrust E.V."/>
            <person name="Aves S.J."/>
            <person name="Beiko R.G."/>
            <person name="Coutinho P."/>
            <person name="Dacks J.B."/>
            <person name="Durnford D.G."/>
            <person name="Fast N.M."/>
            <person name="Green B.R."/>
            <person name="Grisdale C."/>
            <person name="Hempe F."/>
            <person name="Henrissat B."/>
            <person name="Hoppner M.P."/>
            <person name="Ishida K.-I."/>
            <person name="Kim E."/>
            <person name="Koreny L."/>
            <person name="Kroth P.G."/>
            <person name="Liu Y."/>
            <person name="Malik S.-B."/>
            <person name="Maier U.G."/>
            <person name="McRose D."/>
            <person name="Mock T."/>
            <person name="Neilson J.A."/>
            <person name="Onodera N.T."/>
            <person name="Poole A.M."/>
            <person name="Pritham E.J."/>
            <person name="Richards T.A."/>
            <person name="Rocap G."/>
            <person name="Roy S.W."/>
            <person name="Sarai C."/>
            <person name="Schaack S."/>
            <person name="Shirato S."/>
            <person name="Slamovits C.H."/>
            <person name="Spencer D.F."/>
            <person name="Suzuki S."/>
            <person name="Worden A.Z."/>
            <person name="Zauner S."/>
            <person name="Barry K."/>
            <person name="Bell C."/>
            <person name="Bharti A.K."/>
            <person name="Crow J.A."/>
            <person name="Grimwood J."/>
            <person name="Kramer R."/>
            <person name="Lindquist E."/>
            <person name="Lucas S."/>
            <person name="Salamov A."/>
            <person name="McFadden G.I."/>
            <person name="Lane C.E."/>
            <person name="Keeling P.J."/>
            <person name="Gray M.W."/>
            <person name="Grigoriev I.V."/>
            <person name="Archibald J.M."/>
        </authorList>
    </citation>
    <scope>NUCLEOTIDE SEQUENCE</scope>
    <source>
        <strain evidence="6">CCMP2712</strain>
    </source>
</reference>
<dbReference type="eggNOG" id="KOG0295">
    <property type="taxonomic scope" value="Eukaryota"/>
</dbReference>